<dbReference type="AlphaFoldDB" id="A0A2H3B711"/>
<accession>A0A2H3B711</accession>
<keyword evidence="2" id="KW-1185">Reference proteome</keyword>
<reference evidence="2" key="1">
    <citation type="journal article" date="2017" name="Nat. Ecol. Evol.">
        <title>Genome expansion and lineage-specific genetic innovations in the forest pathogenic fungi Armillaria.</title>
        <authorList>
            <person name="Sipos G."/>
            <person name="Prasanna A.N."/>
            <person name="Walter M.C."/>
            <person name="O'Connor E."/>
            <person name="Balint B."/>
            <person name="Krizsan K."/>
            <person name="Kiss B."/>
            <person name="Hess J."/>
            <person name="Varga T."/>
            <person name="Slot J."/>
            <person name="Riley R."/>
            <person name="Boka B."/>
            <person name="Rigling D."/>
            <person name="Barry K."/>
            <person name="Lee J."/>
            <person name="Mihaltcheva S."/>
            <person name="LaButti K."/>
            <person name="Lipzen A."/>
            <person name="Waldron R."/>
            <person name="Moloney N.M."/>
            <person name="Sperisen C."/>
            <person name="Kredics L."/>
            <person name="Vagvoelgyi C."/>
            <person name="Patrignani A."/>
            <person name="Fitzpatrick D."/>
            <person name="Nagy I."/>
            <person name="Doyle S."/>
            <person name="Anderson J.B."/>
            <person name="Grigoriev I.V."/>
            <person name="Gueldener U."/>
            <person name="Muensterkoetter M."/>
            <person name="Nagy L.G."/>
        </authorList>
    </citation>
    <scope>NUCLEOTIDE SEQUENCE [LARGE SCALE GENOMIC DNA]</scope>
    <source>
        <strain evidence="2">28-4</strain>
    </source>
</reference>
<dbReference type="EMBL" id="KZ293487">
    <property type="protein sequence ID" value="PBK60377.1"/>
    <property type="molecule type" value="Genomic_DNA"/>
</dbReference>
<evidence type="ECO:0000313" key="2">
    <source>
        <dbReference type="Proteomes" id="UP000218334"/>
    </source>
</evidence>
<evidence type="ECO:0000313" key="1">
    <source>
        <dbReference type="EMBL" id="PBK60377.1"/>
    </source>
</evidence>
<organism evidence="1 2">
    <name type="scientific">Armillaria solidipes</name>
    <dbReference type="NCBI Taxonomy" id="1076256"/>
    <lineage>
        <taxon>Eukaryota</taxon>
        <taxon>Fungi</taxon>
        <taxon>Dikarya</taxon>
        <taxon>Basidiomycota</taxon>
        <taxon>Agaricomycotina</taxon>
        <taxon>Agaricomycetes</taxon>
        <taxon>Agaricomycetidae</taxon>
        <taxon>Agaricales</taxon>
        <taxon>Marasmiineae</taxon>
        <taxon>Physalacriaceae</taxon>
        <taxon>Armillaria</taxon>
    </lineage>
</organism>
<dbReference type="Proteomes" id="UP000218334">
    <property type="component" value="Unassembled WGS sequence"/>
</dbReference>
<proteinExistence type="predicted"/>
<sequence length="253" mass="28584">MGSLLIFPPPPFYSSSCSISSPAFLLVMTFNLSDASAVLNPHPIKEYLHEQERWREMSGTFLGYYGHTQLESIERDSVSTEGKYDLMITLPSYKRVLKTDPNLMFEWYWVHQATNTAIAMLMRNSPTTPVDRLTRWQSKMTVIVFDPLQAQDVWQSLVNGRTARHGYGVQSSELTSASSSQLGRVISELGLYRILDVLERENLIGGQDRTNVGYSEMISIHSFSGSAVFPKNGLTLPHQYQGVHPFGTVQREE</sequence>
<gene>
    <name evidence="1" type="ORF">ARMSODRAFT_1068645</name>
</gene>
<protein>
    <submittedName>
        <fullName evidence="1">Uncharacterized protein</fullName>
    </submittedName>
</protein>
<name>A0A2H3B711_9AGAR</name>